<protein>
    <submittedName>
        <fullName evidence="4">Interferon- developmental regulator 1</fullName>
    </submittedName>
</protein>
<keyword evidence="5" id="KW-1185">Reference proteome</keyword>
<dbReference type="PANTHER" id="PTHR12354:SF1">
    <property type="entry name" value="INTERFERON-RELATED DEVELOPMENTAL REGULATOR 1"/>
    <property type="match status" value="1"/>
</dbReference>
<dbReference type="Proteomes" id="UP001479436">
    <property type="component" value="Unassembled WGS sequence"/>
</dbReference>
<evidence type="ECO:0000256" key="1">
    <source>
        <dbReference type="ARBA" id="ARBA00008828"/>
    </source>
</evidence>
<evidence type="ECO:0000256" key="2">
    <source>
        <dbReference type="SAM" id="MobiDB-lite"/>
    </source>
</evidence>
<dbReference type="Pfam" id="PF05004">
    <property type="entry name" value="IFRD"/>
    <property type="match status" value="1"/>
</dbReference>
<feature type="compositionally biased region" description="Low complexity" evidence="2">
    <location>
        <begin position="15"/>
        <end position="31"/>
    </location>
</feature>
<feature type="region of interest" description="Disordered" evidence="2">
    <location>
        <begin position="1"/>
        <end position="49"/>
    </location>
</feature>
<organism evidence="4 5">
    <name type="scientific">Basidiobolus ranarum</name>
    <dbReference type="NCBI Taxonomy" id="34480"/>
    <lineage>
        <taxon>Eukaryota</taxon>
        <taxon>Fungi</taxon>
        <taxon>Fungi incertae sedis</taxon>
        <taxon>Zoopagomycota</taxon>
        <taxon>Entomophthoromycotina</taxon>
        <taxon>Basidiobolomycetes</taxon>
        <taxon>Basidiobolales</taxon>
        <taxon>Basidiobolaceae</taxon>
        <taxon>Basidiobolus</taxon>
    </lineage>
</organism>
<sequence>MTHISPKNLLKKAVKSASKASSRTATPASSRHASDLEEDGLSEGSDSTLDSLSSFQDDMGNVDWSDELKKNIEELSEKRTTARESTLLRLAKILSHKYLDEDLYLQRDTIMDTLKKCIKRSGSVQERILAAKVIVLCFITLGAGEESLYKDVSPILKSIVHDTTEPDVLSAVINCLAVISFVASTDELETLKLMDMFTVIFKDSHRSPQTIVSAVNAHGLLFTTLGGSSRITRSIFDSTMPILTRLLESSNVEIRVSSGESMALMIEILRDNCDSPFRYDRMKTLIASLNSLATDCSKHRSKKDRSAQRSAFREIIGSIDDEQSPELKLKFRGEVITFTGWSEIKQLNAFREALTEGLHVHFQYNDLLHDIFEVSFTPDMENDSQYSSNYVISPSSELSKLRSQDMAKQRQRRGNREGLNDYY</sequence>
<evidence type="ECO:0000313" key="4">
    <source>
        <dbReference type="EMBL" id="KAK9717985.1"/>
    </source>
</evidence>
<evidence type="ECO:0000313" key="5">
    <source>
        <dbReference type="Proteomes" id="UP001479436"/>
    </source>
</evidence>
<evidence type="ECO:0000259" key="3">
    <source>
        <dbReference type="Pfam" id="PF05004"/>
    </source>
</evidence>
<gene>
    <name evidence="4" type="primary">IFRD1_2</name>
    <name evidence="4" type="ORF">K7432_005818</name>
</gene>
<comment type="similarity">
    <text evidence="1">Belongs to the IFRD family.</text>
</comment>
<dbReference type="InterPro" id="IPR007701">
    <property type="entry name" value="Interferon-rel_develop_reg_N"/>
</dbReference>
<dbReference type="InterPro" id="IPR011989">
    <property type="entry name" value="ARM-like"/>
</dbReference>
<dbReference type="Gene3D" id="1.25.10.10">
    <property type="entry name" value="Leucine-rich Repeat Variant"/>
    <property type="match status" value="1"/>
</dbReference>
<accession>A0ABR2W2K9</accession>
<comment type="caution">
    <text evidence="4">The sequence shown here is derived from an EMBL/GenBank/DDBJ whole genome shotgun (WGS) entry which is preliminary data.</text>
</comment>
<dbReference type="InterPro" id="IPR016024">
    <property type="entry name" value="ARM-type_fold"/>
</dbReference>
<proteinExistence type="inferred from homology"/>
<feature type="region of interest" description="Disordered" evidence="2">
    <location>
        <begin position="401"/>
        <end position="423"/>
    </location>
</feature>
<feature type="domain" description="Interferon-related developmental regulator N-terminal" evidence="3">
    <location>
        <begin position="47"/>
        <end position="319"/>
    </location>
</feature>
<name>A0ABR2W2K9_9FUNG</name>
<reference evidence="4 5" key="1">
    <citation type="submission" date="2023-04" db="EMBL/GenBank/DDBJ databases">
        <title>Genome of Basidiobolus ranarum AG-B5.</title>
        <authorList>
            <person name="Stajich J.E."/>
            <person name="Carter-House D."/>
            <person name="Gryganskyi A."/>
        </authorList>
    </citation>
    <scope>NUCLEOTIDE SEQUENCE [LARGE SCALE GENOMIC DNA]</scope>
    <source>
        <strain evidence="4 5">AG-B5</strain>
    </source>
</reference>
<dbReference type="EMBL" id="JASJQH010007115">
    <property type="protein sequence ID" value="KAK9717985.1"/>
    <property type="molecule type" value="Genomic_DNA"/>
</dbReference>
<dbReference type="PANTHER" id="PTHR12354">
    <property type="entry name" value="INTERFERON-RELATED DEVELOPMENTAL REGULATOR"/>
    <property type="match status" value="1"/>
</dbReference>
<dbReference type="InterPro" id="IPR039777">
    <property type="entry name" value="IFRD"/>
</dbReference>
<dbReference type="SUPFAM" id="SSF48371">
    <property type="entry name" value="ARM repeat"/>
    <property type="match status" value="1"/>
</dbReference>